<keyword evidence="3" id="KW-1185">Reference proteome</keyword>
<dbReference type="InterPro" id="IPR021345">
    <property type="entry name" value="DUF2961"/>
</dbReference>
<accession>A0A087E0T6</accession>
<dbReference type="eggNOG" id="COG4030">
    <property type="taxonomic scope" value="Bacteria"/>
</dbReference>
<dbReference type="OrthoDB" id="2518538at2"/>
<dbReference type="Proteomes" id="UP000029004">
    <property type="component" value="Unassembled WGS sequence"/>
</dbReference>
<dbReference type="AlphaFoldDB" id="A0A087E0T6"/>
<dbReference type="Gene3D" id="2.60.120.1390">
    <property type="match status" value="1"/>
</dbReference>
<dbReference type="RefSeq" id="WP_034525589.1">
    <property type="nucleotide sequence ID" value="NZ_JGZP01000001.1"/>
</dbReference>
<sequence>MFNANGNPAADLGASLGFGQGALDAVTMRSQGRTRCINAENPHGGKGQAATAASALGPSRKGSPCIRTVKAGESVTLMDVDGPGVIRHIWMTVTDKTSPTGPDVLRNLILEFYWDGEETPSVQCPIGDFFCCGHAQSCTINSIPVMVNPNRGFNCYFSMPFEHARIVLRSDHNEDVPAFFYQIDYTEYDALPADAMRFHAQWRRERVTELGRDYVVLDGVEGHGTYVGTYLALTALESRWWGEGEFKFYIDDDGEYPTWCSTGAEDYFGGAWSFADFDENGRMYEKTFTGPYLGFPFYSQNLAGRESRYWDTATPVTRGLYRWHLPDPMYFEKNLRVEWQQIGTEEAGNFERQDDVATVAYWYQAEPHKPFPPIGDRAFRRPR</sequence>
<proteinExistence type="predicted"/>
<evidence type="ECO:0000313" key="2">
    <source>
        <dbReference type="EMBL" id="KFJ01387.1"/>
    </source>
</evidence>
<dbReference type="STRING" id="762211.BSTEL_0973"/>
<reference evidence="2 3" key="1">
    <citation type="submission" date="2014-03" db="EMBL/GenBank/DDBJ databases">
        <title>Genomics of Bifidobacteria.</title>
        <authorList>
            <person name="Ventura M."/>
            <person name="Milani C."/>
            <person name="Lugli G.A."/>
        </authorList>
    </citation>
    <scope>NUCLEOTIDE SEQUENCE [LARGE SCALE GENOMIC DNA]</scope>
    <source>
        <strain evidence="2 3">DSM 23968</strain>
    </source>
</reference>
<feature type="region of interest" description="Disordered" evidence="1">
    <location>
        <begin position="39"/>
        <end position="58"/>
    </location>
</feature>
<evidence type="ECO:0000313" key="3">
    <source>
        <dbReference type="Proteomes" id="UP000029004"/>
    </source>
</evidence>
<dbReference type="EMBL" id="JGZP01000001">
    <property type="protein sequence ID" value="KFJ01387.1"/>
    <property type="molecule type" value="Genomic_DNA"/>
</dbReference>
<comment type="caution">
    <text evidence="2">The sequence shown here is derived from an EMBL/GenBank/DDBJ whole genome shotgun (WGS) entry which is preliminary data.</text>
</comment>
<dbReference type="Pfam" id="PF11175">
    <property type="entry name" value="DUF2961"/>
    <property type="match status" value="1"/>
</dbReference>
<organism evidence="2 3">
    <name type="scientific">Bifidobacterium stellenboschense</name>
    <dbReference type="NCBI Taxonomy" id="762211"/>
    <lineage>
        <taxon>Bacteria</taxon>
        <taxon>Bacillati</taxon>
        <taxon>Actinomycetota</taxon>
        <taxon>Actinomycetes</taxon>
        <taxon>Bifidobacteriales</taxon>
        <taxon>Bifidobacteriaceae</taxon>
        <taxon>Bifidobacterium</taxon>
    </lineage>
</organism>
<gene>
    <name evidence="2" type="ORF">BSTEL_0973</name>
</gene>
<name>A0A087E0T6_9BIFI</name>
<protein>
    <recommendedName>
        <fullName evidence="4">DUF2961 domain-containing protein</fullName>
    </recommendedName>
</protein>
<evidence type="ECO:0008006" key="4">
    <source>
        <dbReference type="Google" id="ProtNLM"/>
    </source>
</evidence>
<evidence type="ECO:0000256" key="1">
    <source>
        <dbReference type="SAM" id="MobiDB-lite"/>
    </source>
</evidence>